<proteinExistence type="predicted"/>
<reference evidence="1 2" key="1">
    <citation type="submission" date="2019-03" db="EMBL/GenBank/DDBJ databases">
        <title>Complete genome sequence of two outbreak-associated Acinetobacter haemolyticus strains.</title>
        <authorList>
            <person name="Bai L."/>
            <person name="Zhang S.-C."/>
            <person name="Deng Y."/>
            <person name="Song C.-C."/>
            <person name="Kang G.-B."/>
            <person name="Dong Y."/>
            <person name="Wang Y."/>
            <person name="Gao F."/>
            <person name="Huang H."/>
        </authorList>
    </citation>
    <scope>NUCLEOTIDE SEQUENCE [LARGE SCALE GENOMIC DNA]</scope>
    <source>
        <strain evidence="1 2">TJR01</strain>
    </source>
</reference>
<evidence type="ECO:0000313" key="2">
    <source>
        <dbReference type="Proteomes" id="UP000294395"/>
    </source>
</evidence>
<evidence type="ECO:0000313" key="1">
    <source>
        <dbReference type="EMBL" id="QBQ17685.1"/>
    </source>
</evidence>
<accession>A0A4P7B7S3</accession>
<dbReference type="Proteomes" id="UP000294395">
    <property type="component" value="Chromosome"/>
</dbReference>
<dbReference type="Pfam" id="PF15969">
    <property type="entry name" value="RexA"/>
    <property type="match status" value="1"/>
</dbReference>
<dbReference type="EMBL" id="CP038009">
    <property type="protein sequence ID" value="QBQ17685.1"/>
    <property type="molecule type" value="Genomic_DNA"/>
</dbReference>
<sequence length="277" mass="31437">MQIASNVVMTGDKIFLVPVDGIKNFYLFVSAKTNDAVQKIKKTADNIHASNILKELEEDTNIGFASYIFFDPDRNIFSFASRLGAPTAAGFKNFLHNVFSLLKVGGLELRIDPIQESLEKSEASNLPVIGRTSITVNKDNELFKLIADYLIGNSVDRDLIEGIQVTLKPELKQNIRDSAKNAINKLKLEGLESIRMQAKRIAADEKKLKEYRVIEKGNITHEVKSFDTAIIFQEMNDSIHSPTVDRKYAEYEKETEFCDKELIALSHFYNVENWRNL</sequence>
<dbReference type="InterPro" id="IPR031894">
    <property type="entry name" value="RexA"/>
</dbReference>
<name>A0A4P7B7S3_ACIHA</name>
<organism evidence="1 2">
    <name type="scientific">Acinetobacter haemolyticus</name>
    <dbReference type="NCBI Taxonomy" id="29430"/>
    <lineage>
        <taxon>Bacteria</taxon>
        <taxon>Pseudomonadati</taxon>
        <taxon>Pseudomonadota</taxon>
        <taxon>Gammaproteobacteria</taxon>
        <taxon>Moraxellales</taxon>
        <taxon>Moraxellaceae</taxon>
        <taxon>Acinetobacter</taxon>
    </lineage>
</organism>
<gene>
    <name evidence="1" type="ORF">AHTJR_00405</name>
</gene>
<dbReference type="AlphaFoldDB" id="A0A4P7B7S3"/>
<protein>
    <submittedName>
        <fullName evidence="1">Exclusion protein</fullName>
    </submittedName>
</protein>